<dbReference type="AlphaFoldDB" id="A0A9D0ZG05"/>
<accession>A0A9D0ZG05</accession>
<protein>
    <submittedName>
        <fullName evidence="1">Uncharacterized protein</fullName>
    </submittedName>
</protein>
<comment type="caution">
    <text evidence="1">The sequence shown here is derived from an EMBL/GenBank/DDBJ whole genome shotgun (WGS) entry which is preliminary data.</text>
</comment>
<sequence length="66" mass="7528">MLNITETLLPEGRGVAAIKTGNWYGHLSWMAAKALKDCLEWRLRPIKATAVSISCYYERIKDDATW</sequence>
<reference evidence="1" key="1">
    <citation type="submission" date="2020-10" db="EMBL/GenBank/DDBJ databases">
        <authorList>
            <person name="Gilroy R."/>
        </authorList>
    </citation>
    <scope>NUCLEOTIDE SEQUENCE</scope>
    <source>
        <strain evidence="1">ChiSjej1B19-3389</strain>
    </source>
</reference>
<dbReference type="EMBL" id="DVFW01000011">
    <property type="protein sequence ID" value="HIQ79947.1"/>
    <property type="molecule type" value="Genomic_DNA"/>
</dbReference>
<reference evidence="1" key="2">
    <citation type="journal article" date="2021" name="PeerJ">
        <title>Extensive microbial diversity within the chicken gut microbiome revealed by metagenomics and culture.</title>
        <authorList>
            <person name="Gilroy R."/>
            <person name="Ravi A."/>
            <person name="Getino M."/>
            <person name="Pursley I."/>
            <person name="Horton D.L."/>
            <person name="Alikhan N.F."/>
            <person name="Baker D."/>
            <person name="Gharbi K."/>
            <person name="Hall N."/>
            <person name="Watson M."/>
            <person name="Adriaenssens E.M."/>
            <person name="Foster-Nyarko E."/>
            <person name="Jarju S."/>
            <person name="Secka A."/>
            <person name="Antonio M."/>
            <person name="Oren A."/>
            <person name="Chaudhuri R.R."/>
            <person name="La Ragione R."/>
            <person name="Hildebrand F."/>
            <person name="Pallen M.J."/>
        </authorList>
    </citation>
    <scope>NUCLEOTIDE SEQUENCE</scope>
    <source>
        <strain evidence="1">ChiSjej1B19-3389</strain>
    </source>
</reference>
<gene>
    <name evidence="1" type="ORF">IAD32_01520</name>
</gene>
<evidence type="ECO:0000313" key="1">
    <source>
        <dbReference type="EMBL" id="HIQ79947.1"/>
    </source>
</evidence>
<name>A0A9D0ZG05_9FIRM</name>
<evidence type="ECO:0000313" key="2">
    <source>
        <dbReference type="Proteomes" id="UP000886787"/>
    </source>
</evidence>
<proteinExistence type="predicted"/>
<organism evidence="1 2">
    <name type="scientific">Candidatus Scatavimonas merdigallinarum</name>
    <dbReference type="NCBI Taxonomy" id="2840914"/>
    <lineage>
        <taxon>Bacteria</taxon>
        <taxon>Bacillati</taxon>
        <taxon>Bacillota</taxon>
        <taxon>Clostridia</taxon>
        <taxon>Eubacteriales</taxon>
        <taxon>Oscillospiraceae</taxon>
        <taxon>Oscillospiraceae incertae sedis</taxon>
        <taxon>Candidatus Scatavimonas</taxon>
    </lineage>
</organism>
<dbReference type="Proteomes" id="UP000886787">
    <property type="component" value="Unassembled WGS sequence"/>
</dbReference>